<dbReference type="Pfam" id="PF02944">
    <property type="entry name" value="BESS"/>
    <property type="match status" value="1"/>
</dbReference>
<reference evidence="5" key="1">
    <citation type="submission" date="2022-01" db="UniProtKB">
        <authorList>
            <consortium name="EnsemblMetazoa"/>
        </authorList>
    </citation>
    <scope>IDENTIFICATION</scope>
</reference>
<organism evidence="5 6">
    <name type="scientific">Cimex lectularius</name>
    <name type="common">Bed bug</name>
    <name type="synonym">Acanthia lectularia</name>
    <dbReference type="NCBI Taxonomy" id="79782"/>
    <lineage>
        <taxon>Eukaryota</taxon>
        <taxon>Metazoa</taxon>
        <taxon>Ecdysozoa</taxon>
        <taxon>Arthropoda</taxon>
        <taxon>Hexapoda</taxon>
        <taxon>Insecta</taxon>
        <taxon>Pterygota</taxon>
        <taxon>Neoptera</taxon>
        <taxon>Paraneoptera</taxon>
        <taxon>Hemiptera</taxon>
        <taxon>Heteroptera</taxon>
        <taxon>Panheteroptera</taxon>
        <taxon>Cimicomorpha</taxon>
        <taxon>Cimicidae</taxon>
        <taxon>Cimex</taxon>
    </lineage>
</organism>
<dbReference type="OMA" id="IGREMYS"/>
<dbReference type="PROSITE" id="PS51029">
    <property type="entry name" value="MADF"/>
    <property type="match status" value="1"/>
</dbReference>
<feature type="region of interest" description="Disordered" evidence="2">
    <location>
        <begin position="231"/>
        <end position="252"/>
    </location>
</feature>
<dbReference type="AlphaFoldDB" id="A0A8I6RNR8"/>
<dbReference type="SMART" id="SM00595">
    <property type="entry name" value="MADF"/>
    <property type="match status" value="1"/>
</dbReference>
<dbReference type="EnsemblMetazoa" id="XM_014390023.2">
    <property type="protein sequence ID" value="XP_014245509.1"/>
    <property type="gene ID" value="LOC106664354"/>
</dbReference>
<proteinExistence type="predicted"/>
<evidence type="ECO:0000256" key="2">
    <source>
        <dbReference type="SAM" id="MobiDB-lite"/>
    </source>
</evidence>
<dbReference type="Proteomes" id="UP000494040">
    <property type="component" value="Unassembled WGS sequence"/>
</dbReference>
<sequence>MFDTEKFIAEVELRPAIYDFKSREYGNRECKLRAWDEIGREMYSGWDDKSFHEKNTLVKELQIKWKSIRDHFMRQLKQNVNGDAPKKKKYVYFDQLLFLTRNLDARRYLPSYTSIKQEEDLSPVSGEVNLKSPRKNQWKPPRFEFNEIQERQALADTLNLGVMGYPRDELQGDRMGNRMFLLSLLPIMERLPDHVNLRARLQLMEVLQAALASNEVSDSFSIGYHDNSYYSQETASQDGSQETSDQECNNSS</sequence>
<dbReference type="PANTHER" id="PTHR12243:SF69">
    <property type="entry name" value="SI:CH73-59F11.3"/>
    <property type="match status" value="1"/>
</dbReference>
<evidence type="ECO:0000313" key="5">
    <source>
        <dbReference type="EnsemblMetazoa" id="XP_014245509.1"/>
    </source>
</evidence>
<dbReference type="GO" id="GO:0006357">
    <property type="term" value="P:regulation of transcription by RNA polymerase II"/>
    <property type="evidence" value="ECO:0007669"/>
    <property type="project" value="TreeGrafter"/>
</dbReference>
<evidence type="ECO:0000256" key="1">
    <source>
        <dbReference type="PROSITE-ProRule" id="PRU00371"/>
    </source>
</evidence>
<dbReference type="Pfam" id="PF10545">
    <property type="entry name" value="MADF_DNA_bdg"/>
    <property type="match status" value="1"/>
</dbReference>
<dbReference type="OrthoDB" id="6631161at2759"/>
<dbReference type="InterPro" id="IPR006578">
    <property type="entry name" value="MADF-dom"/>
</dbReference>
<evidence type="ECO:0000259" key="4">
    <source>
        <dbReference type="PROSITE" id="PS51031"/>
    </source>
</evidence>
<evidence type="ECO:0000259" key="3">
    <source>
        <dbReference type="PROSITE" id="PS51029"/>
    </source>
</evidence>
<keyword evidence="6" id="KW-1185">Reference proteome</keyword>
<dbReference type="PROSITE" id="PS51031">
    <property type="entry name" value="BESS"/>
    <property type="match status" value="1"/>
</dbReference>
<dbReference type="GO" id="GO:0005634">
    <property type="term" value="C:nucleus"/>
    <property type="evidence" value="ECO:0007669"/>
    <property type="project" value="UniProtKB-SubCell"/>
</dbReference>
<dbReference type="InterPro" id="IPR039353">
    <property type="entry name" value="TF_Adf1"/>
</dbReference>
<accession>A0A8I6RNR8</accession>
<feature type="domain" description="BESS" evidence="4">
    <location>
        <begin position="174"/>
        <end position="213"/>
    </location>
</feature>
<dbReference type="RefSeq" id="XP_014245509.1">
    <property type="nucleotide sequence ID" value="XM_014390023.2"/>
</dbReference>
<protein>
    <recommendedName>
        <fullName evidence="7">BESS domain-containing protein</fullName>
    </recommendedName>
</protein>
<dbReference type="InterPro" id="IPR004210">
    <property type="entry name" value="BESS_motif"/>
</dbReference>
<dbReference type="KEGG" id="clec:106664354"/>
<keyword evidence="1" id="KW-0539">Nucleus</keyword>
<evidence type="ECO:0008006" key="7">
    <source>
        <dbReference type="Google" id="ProtNLM"/>
    </source>
</evidence>
<evidence type="ECO:0000313" key="6">
    <source>
        <dbReference type="Proteomes" id="UP000494040"/>
    </source>
</evidence>
<dbReference type="GO" id="GO:0005667">
    <property type="term" value="C:transcription regulator complex"/>
    <property type="evidence" value="ECO:0007669"/>
    <property type="project" value="TreeGrafter"/>
</dbReference>
<dbReference type="GeneID" id="106664354"/>
<feature type="domain" description="MADF" evidence="3">
    <location>
        <begin position="6"/>
        <end position="104"/>
    </location>
</feature>
<comment type="subcellular location">
    <subcellularLocation>
        <location evidence="1">Nucleus</location>
    </subcellularLocation>
</comment>
<dbReference type="GO" id="GO:0003677">
    <property type="term" value="F:DNA binding"/>
    <property type="evidence" value="ECO:0007669"/>
    <property type="project" value="InterPro"/>
</dbReference>
<dbReference type="PANTHER" id="PTHR12243">
    <property type="entry name" value="MADF DOMAIN TRANSCRIPTION FACTOR"/>
    <property type="match status" value="1"/>
</dbReference>
<name>A0A8I6RNR8_CIMLE</name>